<dbReference type="EMBL" id="JACHIP010000001">
    <property type="protein sequence ID" value="MBB5056244.1"/>
    <property type="molecule type" value="Genomic_DNA"/>
</dbReference>
<dbReference type="Proteomes" id="UP000540989">
    <property type="component" value="Unassembled WGS sequence"/>
</dbReference>
<proteinExistence type="predicted"/>
<accession>A0A7W7ZAB8</accession>
<name>A0A7W7ZAB8_9BACT</name>
<dbReference type="AlphaFoldDB" id="A0A7W7ZAB8"/>
<evidence type="ECO:0000313" key="1">
    <source>
        <dbReference type="EMBL" id="MBB5056244.1"/>
    </source>
</evidence>
<protein>
    <recommendedName>
        <fullName evidence="3">Gluconate 2-dehydrogenase subunit 3-like protein</fullName>
    </recommendedName>
</protein>
<reference evidence="1 2" key="1">
    <citation type="submission" date="2020-08" db="EMBL/GenBank/DDBJ databases">
        <title>Genomic Encyclopedia of Type Strains, Phase IV (KMG-V): Genome sequencing to study the core and pangenomes of soil and plant-associated prokaryotes.</title>
        <authorList>
            <person name="Whitman W."/>
        </authorList>
    </citation>
    <scope>NUCLEOTIDE SEQUENCE [LARGE SCALE GENOMIC DNA]</scope>
    <source>
        <strain evidence="1 2">M8UP14</strain>
    </source>
</reference>
<gene>
    <name evidence="1" type="ORF">HDF16_000913</name>
</gene>
<dbReference type="InterPro" id="IPR027056">
    <property type="entry name" value="Gluconate_2DH_su3"/>
</dbReference>
<evidence type="ECO:0000313" key="2">
    <source>
        <dbReference type="Proteomes" id="UP000540989"/>
    </source>
</evidence>
<dbReference type="RefSeq" id="WP_184213910.1">
    <property type="nucleotide sequence ID" value="NZ_JACHIP010000001.1"/>
</dbReference>
<sequence>MLRRDFVRALVSVGLLPKALLSQQTPKSAPPPPAPVPWTLGLNPKTPLPVTETADGIATGEAIFFTVAQMAAMTRLCELLLPAMAGKPGAVEAGTPGFLDFLIGKSGETRKKVYSGGLEWLNAEAMRKYKRSFAELDATQADAVIKPWLRIWMSDHPPTEAHADFINIAHEDIRTATMNSKAWDDASSAAGQDWVTGGLYWSPIEPDLAGLGATATHLPPHVMAVPKAAHSMPSYPR</sequence>
<organism evidence="1 2">
    <name type="scientific">Granulicella aggregans</name>
    <dbReference type="NCBI Taxonomy" id="474949"/>
    <lineage>
        <taxon>Bacteria</taxon>
        <taxon>Pseudomonadati</taxon>
        <taxon>Acidobacteriota</taxon>
        <taxon>Terriglobia</taxon>
        <taxon>Terriglobales</taxon>
        <taxon>Acidobacteriaceae</taxon>
        <taxon>Granulicella</taxon>
    </lineage>
</organism>
<evidence type="ECO:0008006" key="3">
    <source>
        <dbReference type="Google" id="ProtNLM"/>
    </source>
</evidence>
<dbReference type="Pfam" id="PF13618">
    <property type="entry name" value="Gluconate_2-dh3"/>
    <property type="match status" value="1"/>
</dbReference>
<keyword evidence="2" id="KW-1185">Reference proteome</keyword>
<comment type="caution">
    <text evidence="1">The sequence shown here is derived from an EMBL/GenBank/DDBJ whole genome shotgun (WGS) entry which is preliminary data.</text>
</comment>